<protein>
    <submittedName>
        <fullName evidence="2">Uncharacterized protein</fullName>
    </submittedName>
</protein>
<sequence length="528" mass="59352">MSLKEARVPHYKGKVGLKRRLPGHSRLLLGKLTSRYKRKDGCTTDETPHSPKGRSKTVTLNYNCYVQEETTEEPPGSTQDSLTSFKESTRVGGSSESWCHSLKQKASDSKHSKMQESFRLNGWRKFFCHVLLCPRYLKFKTSIGDQDQSQDFTFCNRQTRGSFDMAVRPSVIYQVIEHKEGQQIRAVETERRPGSKTEQSFLKRFFCLQDKPSSTKPNHKGLDPAFVVQEDTSCPCLNLRIQLNRGVRQGGKKPSPFFQERIGIGQEYIQEETIVLSNRQTDEGVHSARHSICDDDVPRTETLEVSVDVMPVTSQCELKPSTLDASHTETCSKPNSHLGQNDSEYARLSLEEKMSIGIRETDNPESSPDIGSCQEEEDEGEADVKENLVNAPENLMKRASSVAAEVTQEDQAMLEEHKSTVDEDGRRALYSIPENNSDSVSTFRYESGQSPEEMDIVDEIVSCPDAFIGKNGLDSKEPQLGDDVSLCDLCVTLTDLQPPEIILYQTARLLVQATIEAALRQLEKDLIN</sequence>
<feature type="region of interest" description="Disordered" evidence="1">
    <location>
        <begin position="357"/>
        <end position="381"/>
    </location>
</feature>
<gene>
    <name evidence="2" type="ORF">ACEWY4_005158</name>
</gene>
<feature type="compositionally biased region" description="Polar residues" evidence="1">
    <location>
        <begin position="76"/>
        <end position="97"/>
    </location>
</feature>
<organism evidence="2 3">
    <name type="scientific">Coilia grayii</name>
    <name type="common">Gray's grenadier anchovy</name>
    <dbReference type="NCBI Taxonomy" id="363190"/>
    <lineage>
        <taxon>Eukaryota</taxon>
        <taxon>Metazoa</taxon>
        <taxon>Chordata</taxon>
        <taxon>Craniata</taxon>
        <taxon>Vertebrata</taxon>
        <taxon>Euteleostomi</taxon>
        <taxon>Actinopterygii</taxon>
        <taxon>Neopterygii</taxon>
        <taxon>Teleostei</taxon>
        <taxon>Clupei</taxon>
        <taxon>Clupeiformes</taxon>
        <taxon>Clupeoidei</taxon>
        <taxon>Engraulidae</taxon>
        <taxon>Coilinae</taxon>
        <taxon>Coilia</taxon>
    </lineage>
</organism>
<dbReference type="Proteomes" id="UP001591681">
    <property type="component" value="Unassembled WGS sequence"/>
</dbReference>
<keyword evidence="3" id="KW-1185">Reference proteome</keyword>
<comment type="caution">
    <text evidence="2">The sequence shown here is derived from an EMBL/GenBank/DDBJ whole genome shotgun (WGS) entry which is preliminary data.</text>
</comment>
<feature type="region of interest" description="Disordered" evidence="1">
    <location>
        <begin position="69"/>
        <end position="97"/>
    </location>
</feature>
<reference evidence="2 3" key="1">
    <citation type="submission" date="2024-09" db="EMBL/GenBank/DDBJ databases">
        <title>A chromosome-level genome assembly of Gray's grenadier anchovy, Coilia grayii.</title>
        <authorList>
            <person name="Fu Z."/>
        </authorList>
    </citation>
    <scope>NUCLEOTIDE SEQUENCE [LARGE SCALE GENOMIC DNA]</scope>
    <source>
        <strain evidence="2">G4</strain>
        <tissue evidence="2">Muscle</tissue>
    </source>
</reference>
<dbReference type="AlphaFoldDB" id="A0ABD1KHW7"/>
<proteinExistence type="predicted"/>
<evidence type="ECO:0000313" key="3">
    <source>
        <dbReference type="Proteomes" id="UP001591681"/>
    </source>
</evidence>
<evidence type="ECO:0000256" key="1">
    <source>
        <dbReference type="SAM" id="MobiDB-lite"/>
    </source>
</evidence>
<dbReference type="EMBL" id="JBHFQA010000005">
    <property type="protein sequence ID" value="KAL2098678.1"/>
    <property type="molecule type" value="Genomic_DNA"/>
</dbReference>
<accession>A0ABD1KHW7</accession>
<name>A0ABD1KHW7_9TELE</name>
<evidence type="ECO:0000313" key="2">
    <source>
        <dbReference type="EMBL" id="KAL2098678.1"/>
    </source>
</evidence>